<evidence type="ECO:0000256" key="2">
    <source>
        <dbReference type="ARBA" id="ARBA00022692"/>
    </source>
</evidence>
<organism evidence="6">
    <name type="scientific">viral metagenome</name>
    <dbReference type="NCBI Taxonomy" id="1070528"/>
    <lineage>
        <taxon>unclassified sequences</taxon>
        <taxon>metagenomes</taxon>
        <taxon>organismal metagenomes</taxon>
    </lineage>
</organism>
<proteinExistence type="predicted"/>
<keyword evidence="2 5" id="KW-0812">Transmembrane</keyword>
<evidence type="ECO:0000256" key="5">
    <source>
        <dbReference type="SAM" id="Phobius"/>
    </source>
</evidence>
<evidence type="ECO:0000313" key="6">
    <source>
        <dbReference type="EMBL" id="QHS96311.1"/>
    </source>
</evidence>
<dbReference type="EMBL" id="MN739271">
    <property type="protein sequence ID" value="QHS96311.1"/>
    <property type="molecule type" value="Genomic_DNA"/>
</dbReference>
<keyword evidence="4 5" id="KW-0472">Membrane</keyword>
<dbReference type="InterPro" id="IPR006603">
    <property type="entry name" value="PQ-loop_rpt"/>
</dbReference>
<feature type="transmembrane region" description="Helical" evidence="5">
    <location>
        <begin position="34"/>
        <end position="55"/>
    </location>
</feature>
<name>A0A6C0BWZ4_9ZZZZ</name>
<accession>A0A6C0BWZ4</accession>
<evidence type="ECO:0008006" key="7">
    <source>
        <dbReference type="Google" id="ProtNLM"/>
    </source>
</evidence>
<evidence type="ECO:0000256" key="1">
    <source>
        <dbReference type="ARBA" id="ARBA00004141"/>
    </source>
</evidence>
<dbReference type="GO" id="GO:0016020">
    <property type="term" value="C:membrane"/>
    <property type="evidence" value="ECO:0007669"/>
    <property type="project" value="UniProtKB-SubCell"/>
</dbReference>
<protein>
    <recommendedName>
        <fullName evidence="7">PQ loop repeat protein</fullName>
    </recommendedName>
</protein>
<dbReference type="Gene3D" id="1.20.1280.290">
    <property type="match status" value="1"/>
</dbReference>
<dbReference type="AlphaFoldDB" id="A0A6C0BWZ4"/>
<reference evidence="6" key="1">
    <citation type="journal article" date="2020" name="Nature">
        <title>Giant virus diversity and host interactions through global metagenomics.</title>
        <authorList>
            <person name="Schulz F."/>
            <person name="Roux S."/>
            <person name="Paez-Espino D."/>
            <person name="Jungbluth S."/>
            <person name="Walsh D.A."/>
            <person name="Denef V.J."/>
            <person name="McMahon K.D."/>
            <person name="Konstantinidis K.T."/>
            <person name="Eloe-Fadrosh E.A."/>
            <person name="Kyrpides N.C."/>
            <person name="Woyke T."/>
        </authorList>
    </citation>
    <scope>NUCLEOTIDE SEQUENCE</scope>
    <source>
        <strain evidence="6">GVMAG-M-3300020166-18</strain>
    </source>
</reference>
<keyword evidence="3 5" id="KW-1133">Transmembrane helix</keyword>
<comment type="subcellular location">
    <subcellularLocation>
        <location evidence="1">Membrane</location>
        <topology evidence="1">Multi-pass membrane protein</topology>
    </subcellularLocation>
</comment>
<evidence type="ECO:0000256" key="4">
    <source>
        <dbReference type="ARBA" id="ARBA00023136"/>
    </source>
</evidence>
<sequence length="99" mass="11333">MYYSVFGWGGTTITFVYKIPQIYKFYKSKTSQGISLLSYSIQTSGCVLYAIHGAIIEDNPIFIMGVVSFFLNIILCCQYIYYNKRDLRIINGIENDTIA</sequence>
<dbReference type="Pfam" id="PF04193">
    <property type="entry name" value="PQ-loop"/>
    <property type="match status" value="1"/>
</dbReference>
<feature type="transmembrane region" description="Helical" evidence="5">
    <location>
        <begin position="61"/>
        <end position="82"/>
    </location>
</feature>
<evidence type="ECO:0000256" key="3">
    <source>
        <dbReference type="ARBA" id="ARBA00022989"/>
    </source>
</evidence>